<feature type="transmembrane region" description="Helical" evidence="1">
    <location>
        <begin position="27"/>
        <end position="48"/>
    </location>
</feature>
<gene>
    <name evidence="2" type="ORF">JCM9157_3399</name>
</gene>
<dbReference type="STRING" id="1236973.JCM9157_3399"/>
<feature type="transmembrane region" description="Helical" evidence="1">
    <location>
        <begin position="60"/>
        <end position="81"/>
    </location>
</feature>
<protein>
    <recommendedName>
        <fullName evidence="4">DUF3021 domain-containing protein</fullName>
    </recommendedName>
</protein>
<organism evidence="2 3">
    <name type="scientific">Halalkalibacter akibai (strain ATCC 43226 / DSM 21942 / CIP 109018 / JCM 9157 / 1139)</name>
    <name type="common">Bacillus akibai</name>
    <dbReference type="NCBI Taxonomy" id="1236973"/>
    <lineage>
        <taxon>Bacteria</taxon>
        <taxon>Bacillati</taxon>
        <taxon>Bacillota</taxon>
        <taxon>Bacilli</taxon>
        <taxon>Bacillales</taxon>
        <taxon>Bacillaceae</taxon>
        <taxon>Halalkalibacter</taxon>
    </lineage>
</organism>
<dbReference type="InterPro" id="IPR021560">
    <property type="entry name" value="DUF3021"/>
</dbReference>
<feature type="transmembrane region" description="Helical" evidence="1">
    <location>
        <begin position="87"/>
        <end position="109"/>
    </location>
</feature>
<keyword evidence="1" id="KW-0812">Transmembrane</keyword>
<accession>W4QVQ7</accession>
<keyword evidence="1" id="KW-1133">Transmembrane helix</keyword>
<evidence type="ECO:0000313" key="3">
    <source>
        <dbReference type="Proteomes" id="UP000018896"/>
    </source>
</evidence>
<dbReference type="Proteomes" id="UP000018896">
    <property type="component" value="Unassembled WGS sequence"/>
</dbReference>
<comment type="caution">
    <text evidence="2">The sequence shown here is derived from an EMBL/GenBank/DDBJ whole genome shotgun (WGS) entry which is preliminary data.</text>
</comment>
<proteinExistence type="predicted"/>
<dbReference type="Pfam" id="PF11457">
    <property type="entry name" value="DUF3021"/>
    <property type="match status" value="1"/>
</dbReference>
<evidence type="ECO:0000256" key="1">
    <source>
        <dbReference type="SAM" id="Phobius"/>
    </source>
</evidence>
<evidence type="ECO:0008006" key="4">
    <source>
        <dbReference type="Google" id="ProtNLM"/>
    </source>
</evidence>
<sequence>MGFSAVFTFVALTIMMLQDVQVSVSIIWMNMLGSMVMGIYFGVSSMIFDVDHWSPLKQTTIHFLLSISVWLPLAMLIGWLPFNVIPIIVGIGSFIVVYVIFWSGSYFYFKRLEHEMNQSVKR</sequence>
<dbReference type="EMBL" id="BAUV01000030">
    <property type="protein sequence ID" value="GAE36240.1"/>
    <property type="molecule type" value="Genomic_DNA"/>
</dbReference>
<keyword evidence="3" id="KW-1185">Reference proteome</keyword>
<reference evidence="2 3" key="1">
    <citation type="journal article" date="2014" name="Genome Announc.">
        <title>Draft Genome Sequences of Three Alkaliphilic Bacillus Strains, Bacillus wakoensis JCM 9140T, Bacillus akibai JCM 9157T, and Bacillus hemicellulosilyticus JCM 9152T.</title>
        <authorList>
            <person name="Yuki M."/>
            <person name="Oshima K."/>
            <person name="Suda W."/>
            <person name="Oshida Y."/>
            <person name="Kitamura K."/>
            <person name="Iida T."/>
            <person name="Hattori M."/>
            <person name="Ohkuma M."/>
        </authorList>
    </citation>
    <scope>NUCLEOTIDE SEQUENCE [LARGE SCALE GENOMIC DNA]</scope>
    <source>
        <strain evidence="2 3">JCM 9157</strain>
    </source>
</reference>
<dbReference type="eggNOG" id="ENOG5032UIB">
    <property type="taxonomic scope" value="Bacteria"/>
</dbReference>
<evidence type="ECO:0000313" key="2">
    <source>
        <dbReference type="EMBL" id="GAE36240.1"/>
    </source>
</evidence>
<dbReference type="AlphaFoldDB" id="W4QVQ7"/>
<keyword evidence="1" id="KW-0472">Membrane</keyword>
<name>W4QVQ7_HALA3</name>